<dbReference type="GO" id="GO:0050660">
    <property type="term" value="F:flavin adenine dinucleotide binding"/>
    <property type="evidence" value="ECO:0007669"/>
    <property type="project" value="InterPro"/>
</dbReference>
<dbReference type="InterPro" id="IPR006322">
    <property type="entry name" value="Glutathione_Rdtase_euk/bac"/>
</dbReference>
<name>A0A4R5NP12_9LACO</name>
<dbReference type="OrthoDB" id="9800167at2"/>
<dbReference type="GO" id="GO:0004362">
    <property type="term" value="F:glutathione-disulfide reductase (NADPH) activity"/>
    <property type="evidence" value="ECO:0007669"/>
    <property type="project" value="InterPro"/>
</dbReference>
<keyword evidence="8" id="KW-0520">NAD</keyword>
<dbReference type="GO" id="GO:0045454">
    <property type="term" value="P:cell redox homeostasis"/>
    <property type="evidence" value="ECO:0007669"/>
    <property type="project" value="InterPro"/>
</dbReference>
<keyword evidence="2 10" id="KW-0285">Flavoprotein</keyword>
<evidence type="ECO:0000256" key="3">
    <source>
        <dbReference type="ARBA" id="ARBA00022827"/>
    </source>
</evidence>
<dbReference type="GO" id="GO:0005829">
    <property type="term" value="C:cytosol"/>
    <property type="evidence" value="ECO:0007669"/>
    <property type="project" value="TreeGrafter"/>
</dbReference>
<keyword evidence="14" id="KW-1185">Reference proteome</keyword>
<evidence type="ECO:0000256" key="6">
    <source>
        <dbReference type="ARBA" id="ARBA00023284"/>
    </source>
</evidence>
<dbReference type="PANTHER" id="PTHR42737">
    <property type="entry name" value="GLUTATHIONE REDUCTASE"/>
    <property type="match status" value="1"/>
</dbReference>
<keyword evidence="3 8" id="KW-0274">FAD</keyword>
<evidence type="ECO:0000256" key="10">
    <source>
        <dbReference type="RuleBase" id="RU003691"/>
    </source>
</evidence>
<protein>
    <recommendedName>
        <fullName evidence="15">Glutathione reductase</fullName>
    </recommendedName>
</protein>
<dbReference type="NCBIfam" id="NF004776">
    <property type="entry name" value="PRK06116.1"/>
    <property type="match status" value="1"/>
</dbReference>
<dbReference type="InterPro" id="IPR001100">
    <property type="entry name" value="Pyr_nuc-diS_OxRdtase"/>
</dbReference>
<dbReference type="FunFam" id="3.30.390.30:FF:000003">
    <property type="entry name" value="Glutathione reductase"/>
    <property type="match status" value="1"/>
</dbReference>
<dbReference type="PIRSF" id="PIRSF000350">
    <property type="entry name" value="Mercury_reductase_MerA"/>
    <property type="match status" value="1"/>
</dbReference>
<evidence type="ECO:0000313" key="14">
    <source>
        <dbReference type="Proteomes" id="UP000294854"/>
    </source>
</evidence>
<organism evidence="13 14">
    <name type="scientific">Secundilactobacillus malefermentans</name>
    <dbReference type="NCBI Taxonomy" id="176292"/>
    <lineage>
        <taxon>Bacteria</taxon>
        <taxon>Bacillati</taxon>
        <taxon>Bacillota</taxon>
        <taxon>Bacilli</taxon>
        <taxon>Lactobacillales</taxon>
        <taxon>Lactobacillaceae</taxon>
        <taxon>Secundilactobacillus</taxon>
    </lineage>
</organism>
<dbReference type="SUPFAM" id="SSF51905">
    <property type="entry name" value="FAD/NAD(P)-binding domain"/>
    <property type="match status" value="1"/>
</dbReference>
<dbReference type="InterPro" id="IPR016156">
    <property type="entry name" value="FAD/NAD-linked_Rdtase_dimer_sf"/>
</dbReference>
<dbReference type="Pfam" id="PF07992">
    <property type="entry name" value="Pyr_redox_2"/>
    <property type="match status" value="1"/>
</dbReference>
<dbReference type="PRINTS" id="PR00368">
    <property type="entry name" value="FADPNR"/>
</dbReference>
<feature type="binding site" evidence="8">
    <location>
        <begin position="179"/>
        <end position="186"/>
    </location>
    <ligand>
        <name>NAD(+)</name>
        <dbReference type="ChEBI" id="CHEBI:57540"/>
    </ligand>
</feature>
<dbReference type="Proteomes" id="UP000294854">
    <property type="component" value="Unassembled WGS sequence"/>
</dbReference>
<comment type="similarity">
    <text evidence="1 10">Belongs to the class-I pyridine nucleotide-disulfide oxidoreductase family.</text>
</comment>
<evidence type="ECO:0000256" key="4">
    <source>
        <dbReference type="ARBA" id="ARBA00023002"/>
    </source>
</evidence>
<evidence type="ECO:0000256" key="2">
    <source>
        <dbReference type="ARBA" id="ARBA00022630"/>
    </source>
</evidence>
<dbReference type="GO" id="GO:0006749">
    <property type="term" value="P:glutathione metabolic process"/>
    <property type="evidence" value="ECO:0007669"/>
    <property type="project" value="InterPro"/>
</dbReference>
<keyword evidence="4 10" id="KW-0560">Oxidoreductase</keyword>
<feature type="binding site" evidence="8">
    <location>
        <position position="265"/>
    </location>
    <ligand>
        <name>NAD(+)</name>
        <dbReference type="ChEBI" id="CHEBI:57540"/>
    </ligand>
</feature>
<feature type="domain" description="Pyridine nucleotide-disulphide oxidoreductase dimerisation" evidence="11">
    <location>
        <begin position="342"/>
        <end position="452"/>
    </location>
</feature>
<dbReference type="InterPro" id="IPR036188">
    <property type="entry name" value="FAD/NAD-bd_sf"/>
</dbReference>
<dbReference type="Pfam" id="PF02852">
    <property type="entry name" value="Pyr_redox_dim"/>
    <property type="match status" value="1"/>
</dbReference>
<keyword evidence="6 10" id="KW-0676">Redox-active center</keyword>
<feature type="binding site" evidence="8">
    <location>
        <begin position="144"/>
        <end position="146"/>
    </location>
    <ligand>
        <name>FAD</name>
        <dbReference type="ChEBI" id="CHEBI:57692"/>
    </ligand>
</feature>
<evidence type="ECO:0000256" key="9">
    <source>
        <dbReference type="PIRSR" id="PIRSR000350-4"/>
    </source>
</evidence>
<dbReference type="InterPro" id="IPR004099">
    <property type="entry name" value="Pyr_nucl-diS_OxRdtase_dimer"/>
</dbReference>
<evidence type="ECO:0000256" key="1">
    <source>
        <dbReference type="ARBA" id="ARBA00007532"/>
    </source>
</evidence>
<dbReference type="GO" id="GO:0050661">
    <property type="term" value="F:NADP binding"/>
    <property type="evidence" value="ECO:0007669"/>
    <property type="project" value="InterPro"/>
</dbReference>
<comment type="caution">
    <text evidence="13">The sequence shown here is derived from an EMBL/GenBank/DDBJ whole genome shotgun (WGS) entry which is preliminary data.</text>
</comment>
<dbReference type="PROSITE" id="PS00076">
    <property type="entry name" value="PYRIDINE_REDOX_1"/>
    <property type="match status" value="1"/>
</dbReference>
<dbReference type="NCBIfam" id="TIGR01421">
    <property type="entry name" value="gluta_reduc_1"/>
    <property type="match status" value="1"/>
</dbReference>
<reference evidence="13 14" key="1">
    <citation type="journal article" date="2019" name="Appl. Microbiol. Biotechnol.">
        <title>Uncovering carbohydrate metabolism through a genotype-phenotype association study of 56 lactic acid bacteria genomes.</title>
        <authorList>
            <person name="Buron-Moles G."/>
            <person name="Chailyan A."/>
            <person name="Dolejs I."/>
            <person name="Forster J."/>
            <person name="Miks M.H."/>
        </authorList>
    </citation>
    <scope>NUCLEOTIDE SEQUENCE [LARGE SCALE GENOMIC DNA]</scope>
    <source>
        <strain evidence="13 14">ATCC 49373</strain>
    </source>
</reference>
<dbReference type="SUPFAM" id="SSF55424">
    <property type="entry name" value="FAD/NAD-linked reductases, dimerisation (C-terminal) domain"/>
    <property type="match status" value="1"/>
</dbReference>
<keyword evidence="5" id="KW-1015">Disulfide bond</keyword>
<accession>A0A4R5NP12</accession>
<feature type="binding site" evidence="8">
    <location>
        <position position="57"/>
    </location>
    <ligand>
        <name>FAD</name>
        <dbReference type="ChEBI" id="CHEBI:57692"/>
    </ligand>
</feature>
<evidence type="ECO:0000256" key="5">
    <source>
        <dbReference type="ARBA" id="ARBA00023157"/>
    </source>
</evidence>
<dbReference type="GO" id="GO:0034599">
    <property type="term" value="P:cellular response to oxidative stress"/>
    <property type="evidence" value="ECO:0007669"/>
    <property type="project" value="TreeGrafter"/>
</dbReference>
<proteinExistence type="inferred from homology"/>
<evidence type="ECO:0000256" key="7">
    <source>
        <dbReference type="PIRSR" id="PIRSR000350-2"/>
    </source>
</evidence>
<dbReference type="PRINTS" id="PR00411">
    <property type="entry name" value="PNDRDTASEI"/>
</dbReference>
<evidence type="ECO:0000259" key="11">
    <source>
        <dbReference type="Pfam" id="PF02852"/>
    </source>
</evidence>
<feature type="active site" description="Proton acceptor" evidence="7">
    <location>
        <position position="442"/>
    </location>
</feature>
<evidence type="ECO:0000256" key="8">
    <source>
        <dbReference type="PIRSR" id="PIRSR000350-3"/>
    </source>
</evidence>
<gene>
    <name evidence="13" type="ORF">C5L31_001370</name>
</gene>
<sequence>MEEIRIQTKKVDYIVIGGGSGGIASANRAAERGASVLLFEPNQIGGTCVNVGCVPKKVMWQAANLILDEKLAPDYGFSEPAMTLNFDQFVANRSAYIDRIHTSYFNGLDHNGVIHLKQAATFVDGHTVESNGERYTASHILIATGSRPNRPDIVGGNLGITSEDFFSLTKLPKRITVVGSGYIATEFAGLLHLLGSDVTILSRHQSLLPTFDQIISENITAQYRDSVSLLTGDEAVSVNKANGALEIKTQSGRTVETDQIIWAIGRTPYTASLNLEKTNVQVDEAGAITVDKYQKTTADGIYAVGDVVNLKNLTPAAIAAGRRLSERLFNQQTDSYLDYSQIPTVVFTHPEIGSVGLTEAEAVHQFGAKQVRVYESNFTPMRDALSESSQKSHFKLVCAGADERVVGLHGIGEGMSELLQGFSVAIRMGATKQDFDQTVAIHPTQAEEFVTMRGGRAGKGS</sequence>
<dbReference type="RefSeq" id="WP_010619581.1">
    <property type="nucleotide sequence ID" value="NZ_PUFO01000044.1"/>
</dbReference>
<dbReference type="PANTHER" id="PTHR42737:SF2">
    <property type="entry name" value="GLUTATHIONE REDUCTASE"/>
    <property type="match status" value="1"/>
</dbReference>
<feature type="domain" description="FAD/NAD(P)-binding" evidence="12">
    <location>
        <begin position="12"/>
        <end position="321"/>
    </location>
</feature>
<dbReference type="InterPro" id="IPR023753">
    <property type="entry name" value="FAD/NAD-binding_dom"/>
</dbReference>
<dbReference type="AlphaFoldDB" id="A0A4R5NP12"/>
<dbReference type="Gene3D" id="3.30.390.30">
    <property type="match status" value="1"/>
</dbReference>
<dbReference type="STRING" id="1122149.FD44_GL000011"/>
<feature type="binding site" evidence="8">
    <location>
        <position position="306"/>
    </location>
    <ligand>
        <name>FAD</name>
        <dbReference type="ChEBI" id="CHEBI:57692"/>
    </ligand>
</feature>
<feature type="disulfide bond" description="Redox-active" evidence="9">
    <location>
        <begin position="48"/>
        <end position="53"/>
    </location>
</feature>
<evidence type="ECO:0000259" key="12">
    <source>
        <dbReference type="Pfam" id="PF07992"/>
    </source>
</evidence>
<dbReference type="InterPro" id="IPR046952">
    <property type="entry name" value="GSHR/TRXR-like"/>
</dbReference>
<evidence type="ECO:0008006" key="15">
    <source>
        <dbReference type="Google" id="ProtNLM"/>
    </source>
</evidence>
<dbReference type="InterPro" id="IPR012999">
    <property type="entry name" value="Pyr_OxRdtase_I_AS"/>
</dbReference>
<keyword evidence="8" id="KW-0547">Nucleotide-binding</keyword>
<evidence type="ECO:0000313" key="13">
    <source>
        <dbReference type="EMBL" id="TDG78184.1"/>
    </source>
</evidence>
<dbReference type="Gene3D" id="3.50.50.60">
    <property type="entry name" value="FAD/NAD(P)-binding domain"/>
    <property type="match status" value="2"/>
</dbReference>
<dbReference type="EMBL" id="PUFO01000044">
    <property type="protein sequence ID" value="TDG78184.1"/>
    <property type="molecule type" value="Genomic_DNA"/>
</dbReference>
<comment type="cofactor">
    <cofactor evidence="8">
        <name>FAD</name>
        <dbReference type="ChEBI" id="CHEBI:57692"/>
    </cofactor>
    <text evidence="8">Binds 1 FAD per subunit.</text>
</comment>